<keyword evidence="4" id="KW-1185">Reference proteome</keyword>
<dbReference type="Pfam" id="PF13414">
    <property type="entry name" value="TPR_11"/>
    <property type="match status" value="1"/>
</dbReference>
<feature type="repeat" description="TPR" evidence="1">
    <location>
        <begin position="276"/>
        <end position="309"/>
    </location>
</feature>
<gene>
    <name evidence="3" type="ORF">DP114_16215</name>
</gene>
<dbReference type="SUPFAM" id="SSF48452">
    <property type="entry name" value="TPR-like"/>
    <property type="match status" value="1"/>
</dbReference>
<dbReference type="Pfam" id="PF13431">
    <property type="entry name" value="TPR_17"/>
    <property type="match status" value="1"/>
</dbReference>
<organism evidence="3 4">
    <name type="scientific">Brasilonema sennae CENA114</name>
    <dbReference type="NCBI Taxonomy" id="415709"/>
    <lineage>
        <taxon>Bacteria</taxon>
        <taxon>Bacillati</taxon>
        <taxon>Cyanobacteriota</taxon>
        <taxon>Cyanophyceae</taxon>
        <taxon>Nostocales</taxon>
        <taxon>Scytonemataceae</taxon>
        <taxon>Brasilonema</taxon>
        <taxon>Bromeliae group (in: Brasilonema)</taxon>
    </lineage>
</organism>
<dbReference type="GO" id="GO:0006493">
    <property type="term" value="P:protein O-linked glycosylation"/>
    <property type="evidence" value="ECO:0007669"/>
    <property type="project" value="TreeGrafter"/>
</dbReference>
<feature type="repeat" description="TPR" evidence="1">
    <location>
        <begin position="242"/>
        <end position="275"/>
    </location>
</feature>
<dbReference type="SMART" id="SM00028">
    <property type="entry name" value="TPR"/>
    <property type="match status" value="4"/>
</dbReference>
<evidence type="ECO:0000259" key="2">
    <source>
        <dbReference type="PROSITE" id="PS50104"/>
    </source>
</evidence>
<dbReference type="Pfam" id="PF13676">
    <property type="entry name" value="TIR_2"/>
    <property type="match status" value="1"/>
</dbReference>
<evidence type="ECO:0000313" key="4">
    <source>
        <dbReference type="Proteomes" id="UP000503129"/>
    </source>
</evidence>
<dbReference type="InterPro" id="IPR000157">
    <property type="entry name" value="TIR_dom"/>
</dbReference>
<accession>A0A856MJW3</accession>
<dbReference type="InterPro" id="IPR011990">
    <property type="entry name" value="TPR-like_helical_dom_sf"/>
</dbReference>
<feature type="repeat" description="TPR" evidence="1">
    <location>
        <begin position="208"/>
        <end position="241"/>
    </location>
</feature>
<dbReference type="GO" id="GO:0007165">
    <property type="term" value="P:signal transduction"/>
    <property type="evidence" value="ECO:0007669"/>
    <property type="project" value="InterPro"/>
</dbReference>
<dbReference type="Gene3D" id="1.25.40.10">
    <property type="entry name" value="Tetratricopeptide repeat domain"/>
    <property type="match status" value="2"/>
</dbReference>
<dbReference type="PROSITE" id="PS50104">
    <property type="entry name" value="TIR"/>
    <property type="match status" value="1"/>
</dbReference>
<reference evidence="3 4" key="1">
    <citation type="submission" date="2018-06" db="EMBL/GenBank/DDBJ databases">
        <title>Comparative genomics of Brasilonema spp. strains.</title>
        <authorList>
            <person name="Alvarenga D.O."/>
            <person name="Fiore M.F."/>
            <person name="Varani A.M."/>
        </authorList>
    </citation>
    <scope>NUCLEOTIDE SEQUENCE [LARGE SCALE GENOMIC DNA]</scope>
    <source>
        <strain evidence="3 4">CENA114</strain>
    </source>
</reference>
<dbReference type="GO" id="GO:0016757">
    <property type="term" value="F:glycosyltransferase activity"/>
    <property type="evidence" value="ECO:0007669"/>
    <property type="project" value="TreeGrafter"/>
</dbReference>
<sequence length="327" mass="37021">MPFMEESIKVFISYHQNDEDFREELEKHLKSLEREKTIISWSDRKIVAGQEFKGEINKYLNQAGLILLLVSPDFIASDYHWTVEVTRALEQNAAGKATVIPVLLRYADWETPPIDKLSPLPRNREPIKSWNDRDKAFLEVINGIREAIAQLVASPNYSPPKQTPQELEDRQYQVTSLINEADRLCEGKKFEEAVLIYKAVLSLEQNSVLAHNNLGNALYYQGKLDEAIASYQKALQIDPNLPPAHLSLGNALLLQGKLDEAIASYRNALQIDPNYAYAHFNLGNVLLLQGKRDEVIASYRNALQIDPNNAYAHNNLGIALKNQGKLD</sequence>
<dbReference type="KEGG" id="bsen:DP114_16215"/>
<dbReference type="Gene3D" id="3.40.50.10140">
    <property type="entry name" value="Toll/interleukin-1 receptor homology (TIR) domain"/>
    <property type="match status" value="1"/>
</dbReference>
<proteinExistence type="predicted"/>
<feature type="domain" description="TIR" evidence="2">
    <location>
        <begin position="6"/>
        <end position="148"/>
    </location>
</feature>
<dbReference type="EMBL" id="CP030118">
    <property type="protein sequence ID" value="QDL09236.1"/>
    <property type="molecule type" value="Genomic_DNA"/>
</dbReference>
<dbReference type="SMART" id="SM00255">
    <property type="entry name" value="TIR"/>
    <property type="match status" value="1"/>
</dbReference>
<dbReference type="SUPFAM" id="SSF52200">
    <property type="entry name" value="Toll/Interleukin receptor TIR domain"/>
    <property type="match status" value="1"/>
</dbReference>
<dbReference type="AlphaFoldDB" id="A0A856MJW3"/>
<evidence type="ECO:0000256" key="1">
    <source>
        <dbReference type="PROSITE-ProRule" id="PRU00339"/>
    </source>
</evidence>
<dbReference type="PROSITE" id="PS50005">
    <property type="entry name" value="TPR"/>
    <property type="match status" value="3"/>
</dbReference>
<dbReference type="Proteomes" id="UP000503129">
    <property type="component" value="Chromosome"/>
</dbReference>
<dbReference type="InterPro" id="IPR035897">
    <property type="entry name" value="Toll_tir_struct_dom_sf"/>
</dbReference>
<dbReference type="InterPro" id="IPR019734">
    <property type="entry name" value="TPR_rpt"/>
</dbReference>
<evidence type="ECO:0000313" key="3">
    <source>
        <dbReference type="EMBL" id="QDL09236.1"/>
    </source>
</evidence>
<name>A0A856MJW3_9CYAN</name>
<dbReference type="PANTHER" id="PTHR44998:SF1">
    <property type="entry name" value="UDP-N-ACETYLGLUCOSAMINE--PEPTIDE N-ACETYLGLUCOSAMINYLTRANSFERASE 110 KDA SUBUNIT"/>
    <property type="match status" value="1"/>
</dbReference>
<dbReference type="Pfam" id="PF00515">
    <property type="entry name" value="TPR_1"/>
    <property type="match status" value="1"/>
</dbReference>
<protein>
    <recommendedName>
        <fullName evidence="2">TIR domain-containing protein</fullName>
    </recommendedName>
</protein>
<dbReference type="PROSITE" id="PS50293">
    <property type="entry name" value="TPR_REGION"/>
    <property type="match status" value="3"/>
</dbReference>
<keyword evidence="1" id="KW-0802">TPR repeat</keyword>
<dbReference type="PANTHER" id="PTHR44998">
    <property type="match status" value="1"/>
</dbReference>